<dbReference type="FunFam" id="1.25.40.10:FF:000511">
    <property type="entry name" value="Pentatricopeptide repeat-containing protein"/>
    <property type="match status" value="1"/>
</dbReference>
<dbReference type="PANTHER" id="PTHR47926">
    <property type="entry name" value="PENTATRICOPEPTIDE REPEAT-CONTAINING PROTEIN"/>
    <property type="match status" value="1"/>
</dbReference>
<feature type="repeat" description="PPR" evidence="3">
    <location>
        <begin position="119"/>
        <end position="153"/>
    </location>
</feature>
<evidence type="ECO:0000313" key="4">
    <source>
        <dbReference type="EMBL" id="MCL7051316.1"/>
    </source>
</evidence>
<keyword evidence="2" id="KW-0677">Repeat</keyword>
<evidence type="ECO:0008006" key="6">
    <source>
        <dbReference type="Google" id="ProtNLM"/>
    </source>
</evidence>
<dbReference type="NCBIfam" id="TIGR00756">
    <property type="entry name" value="PPR"/>
    <property type="match status" value="2"/>
</dbReference>
<feature type="repeat" description="PPR" evidence="3">
    <location>
        <begin position="221"/>
        <end position="255"/>
    </location>
</feature>
<dbReference type="Pfam" id="PF13041">
    <property type="entry name" value="PPR_2"/>
    <property type="match status" value="2"/>
</dbReference>
<dbReference type="Gene3D" id="1.25.40.10">
    <property type="entry name" value="Tetratricopeptide repeat domain"/>
    <property type="match status" value="2"/>
</dbReference>
<dbReference type="GO" id="GO:0009451">
    <property type="term" value="P:RNA modification"/>
    <property type="evidence" value="ECO:0007669"/>
    <property type="project" value="InterPro"/>
</dbReference>
<name>A0AA42B5K7_PAPNU</name>
<dbReference type="Proteomes" id="UP001177140">
    <property type="component" value="Unassembled WGS sequence"/>
</dbReference>
<comment type="similarity">
    <text evidence="1">Belongs to the PPR family. PCMP-H subfamily.</text>
</comment>
<dbReference type="PROSITE" id="PS51375">
    <property type="entry name" value="PPR"/>
    <property type="match status" value="3"/>
</dbReference>
<dbReference type="Pfam" id="PF01535">
    <property type="entry name" value="PPR"/>
    <property type="match status" value="3"/>
</dbReference>
<protein>
    <recommendedName>
        <fullName evidence="6">Pentatricopeptide repeat-containing protein</fullName>
    </recommendedName>
</protein>
<dbReference type="EMBL" id="JAJJMA010337234">
    <property type="protein sequence ID" value="MCL7051316.1"/>
    <property type="molecule type" value="Genomic_DNA"/>
</dbReference>
<dbReference type="GO" id="GO:0003723">
    <property type="term" value="F:RNA binding"/>
    <property type="evidence" value="ECO:0007669"/>
    <property type="project" value="InterPro"/>
</dbReference>
<dbReference type="InterPro" id="IPR046960">
    <property type="entry name" value="PPR_At4g14850-like_plant"/>
</dbReference>
<evidence type="ECO:0000313" key="5">
    <source>
        <dbReference type="Proteomes" id="UP001177140"/>
    </source>
</evidence>
<accession>A0AA42B5K7</accession>
<proteinExistence type="inferred from homology"/>
<sequence length="445" mass="49854">MELKKSVDAATLFDEMLVRDVVSWTGLISGYVKAGLFSQAILCFSKIDVEPNTATLVSILVACGRSRDLHMGMGLHGLMFKRDFETNLAVGNAVMDMYVKCNCLDEARRVFDELGDNRDEVSWTCIISGFVQCERPREALAFFNAMQESGLELDKVTLATVLGACASLGAIDQGRWVHEYIEHKGIEWDDHIETALVDMYSKCGCIDLALSSFRRRHKKKNFSTWNALLGGLAMHGHGKVALDHFKEMISCGVRPNEVTFLAILSACCHSGLVEEGRKQFSSMEKNYSLSPRIEHYGCMVDLLGRAGLLDEALELIKVMPMKPDVMIWGALLSACRAYGNVEMSRKIQRYIVEMEDDLEHHQDSGVYVMLSNIHATSDRWEDVTRIRKLMKKKGIKKSPGSSIIQVDGESHVFLVGDNSTSKHPQQKEIHLVLNMLAKQQSNHMA</sequence>
<comment type="caution">
    <text evidence="4">The sequence shown here is derived from an EMBL/GenBank/DDBJ whole genome shotgun (WGS) entry which is preliminary data.</text>
</comment>
<feature type="repeat" description="PPR" evidence="3">
    <location>
        <begin position="256"/>
        <end position="286"/>
    </location>
</feature>
<evidence type="ECO:0000256" key="3">
    <source>
        <dbReference type="PROSITE-ProRule" id="PRU00708"/>
    </source>
</evidence>
<dbReference type="InterPro" id="IPR046848">
    <property type="entry name" value="E_motif"/>
</dbReference>
<dbReference type="FunFam" id="1.25.40.10:FF:000333">
    <property type="entry name" value="Pentatricopeptide repeat-containing protein"/>
    <property type="match status" value="1"/>
</dbReference>
<evidence type="ECO:0000256" key="2">
    <source>
        <dbReference type="ARBA" id="ARBA00022737"/>
    </source>
</evidence>
<dbReference type="Pfam" id="PF20431">
    <property type="entry name" value="E_motif"/>
    <property type="match status" value="1"/>
</dbReference>
<dbReference type="AlphaFoldDB" id="A0AA42B5K7"/>
<keyword evidence="5" id="KW-1185">Reference proteome</keyword>
<organism evidence="4 5">
    <name type="scientific">Papaver nudicaule</name>
    <name type="common">Iceland poppy</name>
    <dbReference type="NCBI Taxonomy" id="74823"/>
    <lineage>
        <taxon>Eukaryota</taxon>
        <taxon>Viridiplantae</taxon>
        <taxon>Streptophyta</taxon>
        <taxon>Embryophyta</taxon>
        <taxon>Tracheophyta</taxon>
        <taxon>Spermatophyta</taxon>
        <taxon>Magnoliopsida</taxon>
        <taxon>Ranunculales</taxon>
        <taxon>Papaveraceae</taxon>
        <taxon>Papaveroideae</taxon>
        <taxon>Papaver</taxon>
    </lineage>
</organism>
<evidence type="ECO:0000256" key="1">
    <source>
        <dbReference type="ARBA" id="ARBA00006643"/>
    </source>
</evidence>
<reference evidence="4" key="1">
    <citation type="submission" date="2022-03" db="EMBL/GenBank/DDBJ databases">
        <title>A functionally conserved STORR gene fusion in Papaver species that diverged 16.8 million years ago.</title>
        <authorList>
            <person name="Catania T."/>
        </authorList>
    </citation>
    <scope>NUCLEOTIDE SEQUENCE</scope>
    <source>
        <strain evidence="4">S-191538</strain>
    </source>
</reference>
<dbReference type="PANTHER" id="PTHR47926:SF459">
    <property type="entry name" value="PENTATRICOPEPTIDE REPEAT-CONTAINING PROTEIN"/>
    <property type="match status" value="1"/>
</dbReference>
<dbReference type="InterPro" id="IPR011990">
    <property type="entry name" value="TPR-like_helical_dom_sf"/>
</dbReference>
<gene>
    <name evidence="4" type="ORF">MKW94_018607</name>
</gene>
<dbReference type="InterPro" id="IPR002885">
    <property type="entry name" value="PPR_rpt"/>
</dbReference>